<keyword evidence="1" id="KW-0479">Metal-binding</keyword>
<dbReference type="Gene3D" id="1.10.600.10">
    <property type="entry name" value="Farnesyl Diphosphate Synthase"/>
    <property type="match status" value="1"/>
</dbReference>
<dbReference type="PANTHER" id="PTHR12001:SF44">
    <property type="entry name" value="GERANYLGERANYL PYROPHOSPHATE SYNTHASE"/>
    <property type="match status" value="1"/>
</dbReference>
<keyword evidence="2" id="KW-0460">Magnesium</keyword>
<keyword evidence="5" id="KW-1185">Reference proteome</keyword>
<evidence type="ECO:0000313" key="4">
    <source>
        <dbReference type="EMBL" id="GMI30014.1"/>
    </source>
</evidence>
<proteinExistence type="predicted"/>
<sequence length="228" mass="25359">MNVFVAELLNLHRGQGQDILWRDTLQCPTEEQYERMVLDKTGGLFRLAVGLMISFKPDEDPDKFKTLVDRLALYFQIRDDLVNLASDAYMKDKGYCEDLTEGKFSYPIIHCVKNGEKRGDTKLLSILRQKTEDVEVKKFAQALMREAGSLEYTRRRCTALKEEVLEEIEKLGGHEQLSALIGYLDEQIEGVPAGGGGEEGGGKGKGDAGSPPKSPPVPTFSRIDSASN</sequence>
<accession>A0ABQ6MQB9</accession>
<feature type="region of interest" description="Disordered" evidence="3">
    <location>
        <begin position="190"/>
        <end position="228"/>
    </location>
</feature>
<dbReference type="SUPFAM" id="SSF48576">
    <property type="entry name" value="Terpenoid synthases"/>
    <property type="match status" value="1"/>
</dbReference>
<comment type="caution">
    <text evidence="4">The sequence shown here is derived from an EMBL/GenBank/DDBJ whole genome shotgun (WGS) entry which is preliminary data.</text>
</comment>
<dbReference type="Pfam" id="PF00348">
    <property type="entry name" value="polyprenyl_synt"/>
    <property type="match status" value="1"/>
</dbReference>
<dbReference type="InterPro" id="IPR008949">
    <property type="entry name" value="Isoprenoid_synthase_dom_sf"/>
</dbReference>
<protein>
    <recommendedName>
        <fullName evidence="6">Geranylgeranyl pyrophosphate synthase</fullName>
    </recommendedName>
</protein>
<dbReference type="Proteomes" id="UP001165060">
    <property type="component" value="Unassembled WGS sequence"/>
</dbReference>
<gene>
    <name evidence="4" type="ORF">TeGR_g7216</name>
</gene>
<dbReference type="EMBL" id="BRYB01004376">
    <property type="protein sequence ID" value="GMI30014.1"/>
    <property type="molecule type" value="Genomic_DNA"/>
</dbReference>
<reference evidence="4 5" key="1">
    <citation type="journal article" date="2023" name="Commun. Biol.">
        <title>Genome analysis of Parmales, the sister group of diatoms, reveals the evolutionary specialization of diatoms from phago-mixotrophs to photoautotrophs.</title>
        <authorList>
            <person name="Ban H."/>
            <person name="Sato S."/>
            <person name="Yoshikawa S."/>
            <person name="Yamada K."/>
            <person name="Nakamura Y."/>
            <person name="Ichinomiya M."/>
            <person name="Sato N."/>
            <person name="Blanc-Mathieu R."/>
            <person name="Endo H."/>
            <person name="Kuwata A."/>
            <person name="Ogata H."/>
        </authorList>
    </citation>
    <scope>NUCLEOTIDE SEQUENCE [LARGE SCALE GENOMIC DNA]</scope>
</reference>
<evidence type="ECO:0000256" key="3">
    <source>
        <dbReference type="SAM" id="MobiDB-lite"/>
    </source>
</evidence>
<evidence type="ECO:0000313" key="5">
    <source>
        <dbReference type="Proteomes" id="UP001165060"/>
    </source>
</evidence>
<organism evidence="4 5">
    <name type="scientific">Tetraparma gracilis</name>
    <dbReference type="NCBI Taxonomy" id="2962635"/>
    <lineage>
        <taxon>Eukaryota</taxon>
        <taxon>Sar</taxon>
        <taxon>Stramenopiles</taxon>
        <taxon>Ochrophyta</taxon>
        <taxon>Bolidophyceae</taxon>
        <taxon>Parmales</taxon>
        <taxon>Triparmaceae</taxon>
        <taxon>Tetraparma</taxon>
    </lineage>
</organism>
<evidence type="ECO:0000256" key="2">
    <source>
        <dbReference type="ARBA" id="ARBA00022842"/>
    </source>
</evidence>
<dbReference type="PANTHER" id="PTHR12001">
    <property type="entry name" value="GERANYLGERANYL PYROPHOSPHATE SYNTHASE"/>
    <property type="match status" value="1"/>
</dbReference>
<evidence type="ECO:0000256" key="1">
    <source>
        <dbReference type="ARBA" id="ARBA00022723"/>
    </source>
</evidence>
<dbReference type="InterPro" id="IPR000092">
    <property type="entry name" value="Polyprenyl_synt"/>
</dbReference>
<name>A0ABQ6MQB9_9STRA</name>
<evidence type="ECO:0008006" key="6">
    <source>
        <dbReference type="Google" id="ProtNLM"/>
    </source>
</evidence>